<dbReference type="AlphaFoldDB" id="A0A6A6QQJ4"/>
<dbReference type="Proteomes" id="UP000799750">
    <property type="component" value="Unassembled WGS sequence"/>
</dbReference>
<evidence type="ECO:0000256" key="1">
    <source>
        <dbReference type="SAM" id="Phobius"/>
    </source>
</evidence>
<reference evidence="2" key="1">
    <citation type="journal article" date="2020" name="Stud. Mycol.">
        <title>101 Dothideomycetes genomes: a test case for predicting lifestyles and emergence of pathogens.</title>
        <authorList>
            <person name="Haridas S."/>
            <person name="Albert R."/>
            <person name="Binder M."/>
            <person name="Bloem J."/>
            <person name="Labutti K."/>
            <person name="Salamov A."/>
            <person name="Andreopoulos B."/>
            <person name="Baker S."/>
            <person name="Barry K."/>
            <person name="Bills G."/>
            <person name="Bluhm B."/>
            <person name="Cannon C."/>
            <person name="Castanera R."/>
            <person name="Culley D."/>
            <person name="Daum C."/>
            <person name="Ezra D."/>
            <person name="Gonzalez J."/>
            <person name="Henrissat B."/>
            <person name="Kuo A."/>
            <person name="Liang C."/>
            <person name="Lipzen A."/>
            <person name="Lutzoni F."/>
            <person name="Magnuson J."/>
            <person name="Mondo S."/>
            <person name="Nolan M."/>
            <person name="Ohm R."/>
            <person name="Pangilinan J."/>
            <person name="Park H.-J."/>
            <person name="Ramirez L."/>
            <person name="Alfaro M."/>
            <person name="Sun H."/>
            <person name="Tritt A."/>
            <person name="Yoshinaga Y."/>
            <person name="Zwiers L.-H."/>
            <person name="Turgeon B."/>
            <person name="Goodwin S."/>
            <person name="Spatafora J."/>
            <person name="Crous P."/>
            <person name="Grigoriev I."/>
        </authorList>
    </citation>
    <scope>NUCLEOTIDE SEQUENCE</scope>
    <source>
        <strain evidence="2">CBS 269.34</strain>
    </source>
</reference>
<gene>
    <name evidence="2" type="ORF">BU16DRAFT_527685</name>
</gene>
<evidence type="ECO:0000313" key="2">
    <source>
        <dbReference type="EMBL" id="KAF2494671.1"/>
    </source>
</evidence>
<organism evidence="2 3">
    <name type="scientific">Lophium mytilinum</name>
    <dbReference type="NCBI Taxonomy" id="390894"/>
    <lineage>
        <taxon>Eukaryota</taxon>
        <taxon>Fungi</taxon>
        <taxon>Dikarya</taxon>
        <taxon>Ascomycota</taxon>
        <taxon>Pezizomycotina</taxon>
        <taxon>Dothideomycetes</taxon>
        <taxon>Pleosporomycetidae</taxon>
        <taxon>Mytilinidiales</taxon>
        <taxon>Mytilinidiaceae</taxon>
        <taxon>Lophium</taxon>
    </lineage>
</organism>
<keyword evidence="1" id="KW-0472">Membrane</keyword>
<feature type="transmembrane region" description="Helical" evidence="1">
    <location>
        <begin position="12"/>
        <end position="32"/>
    </location>
</feature>
<evidence type="ECO:0000313" key="3">
    <source>
        <dbReference type="Proteomes" id="UP000799750"/>
    </source>
</evidence>
<protein>
    <submittedName>
        <fullName evidence="2">Uncharacterized protein</fullName>
    </submittedName>
</protein>
<keyword evidence="1" id="KW-0812">Transmembrane</keyword>
<sequence>MGLRFADRRQEQSFPFIFAAAAAQLASALFGLPPRPILYTKYADDGLRFWKIGKAVGMTDHPT</sequence>
<name>A0A6A6QQJ4_9PEZI</name>
<keyword evidence="1" id="KW-1133">Transmembrane helix</keyword>
<keyword evidence="3" id="KW-1185">Reference proteome</keyword>
<dbReference type="EMBL" id="MU004190">
    <property type="protein sequence ID" value="KAF2494671.1"/>
    <property type="molecule type" value="Genomic_DNA"/>
</dbReference>
<accession>A0A6A6QQJ4</accession>
<proteinExistence type="predicted"/>